<accession>A0A0F5JUA0</accession>
<dbReference type="AlphaFoldDB" id="A0A0F5JUA0"/>
<evidence type="ECO:0000313" key="2">
    <source>
        <dbReference type="Proteomes" id="UP000033618"/>
    </source>
</evidence>
<dbReference type="OrthoDB" id="9794260at2"/>
<keyword evidence="2" id="KW-1185">Reference proteome</keyword>
<sequence length="78" mass="8554">MNDALVQNVATQIAHYLQMNPVAADTVEGIHHFWVGAQSAQHSLDVTQAALEYLLARGEVVRIPIGNRILWHAPRDGG</sequence>
<proteinExistence type="predicted"/>
<name>A0A0F5JUA0_9BURK</name>
<dbReference type="PATRIC" id="fig|28092.6.peg.5739"/>
<organism evidence="1 2">
    <name type="scientific">Robbsia andropogonis</name>
    <dbReference type="NCBI Taxonomy" id="28092"/>
    <lineage>
        <taxon>Bacteria</taxon>
        <taxon>Pseudomonadati</taxon>
        <taxon>Pseudomonadota</taxon>
        <taxon>Betaproteobacteria</taxon>
        <taxon>Burkholderiales</taxon>
        <taxon>Burkholderiaceae</taxon>
        <taxon>Robbsia</taxon>
    </lineage>
</organism>
<comment type="caution">
    <text evidence="1">The sequence shown here is derived from an EMBL/GenBank/DDBJ whole genome shotgun (WGS) entry which is preliminary data.</text>
</comment>
<gene>
    <name evidence="1" type="ORF">WM40_24430</name>
</gene>
<dbReference type="RefSeq" id="WP_024904527.1">
    <property type="nucleotide sequence ID" value="NZ_CADFGU010000022.1"/>
</dbReference>
<protein>
    <submittedName>
        <fullName evidence="1">Uncharacterized protein</fullName>
    </submittedName>
</protein>
<evidence type="ECO:0000313" key="1">
    <source>
        <dbReference type="EMBL" id="KKB61225.1"/>
    </source>
</evidence>
<reference evidence="1 2" key="1">
    <citation type="submission" date="2015-03" db="EMBL/GenBank/DDBJ databases">
        <title>Draft Genome Sequence of Burkholderia andropogonis type strain ICMP2807, isolated from Sorghum bicolor.</title>
        <authorList>
            <person name="Lopes-Santos L."/>
            <person name="Castro D.B."/>
            <person name="Ottoboni L.M."/>
            <person name="Park D."/>
            <person name="Weirc B.S."/>
            <person name="Destefano S.A."/>
        </authorList>
    </citation>
    <scope>NUCLEOTIDE SEQUENCE [LARGE SCALE GENOMIC DNA]</scope>
    <source>
        <strain evidence="1 2">ICMP2807</strain>
    </source>
</reference>
<dbReference type="EMBL" id="LAQU01000057">
    <property type="protein sequence ID" value="KKB61225.1"/>
    <property type="molecule type" value="Genomic_DNA"/>
</dbReference>
<dbReference type="Proteomes" id="UP000033618">
    <property type="component" value="Unassembled WGS sequence"/>
</dbReference>